<sequence length="70" mass="8169">MATMTVKGAWKGWDGKTFVEMTDGSKWKQAEYHYEYHYAYRPEATVTNDGLMLVDGMSRAVRVRRVYGRD</sequence>
<evidence type="ECO:0000313" key="1">
    <source>
        <dbReference type="EMBL" id="CQD22760.1"/>
    </source>
</evidence>
<reference evidence="1 2" key="1">
    <citation type="submission" date="2015-03" db="EMBL/GenBank/DDBJ databases">
        <authorList>
            <person name="Urmite Genomes"/>
        </authorList>
    </citation>
    <scope>NUCLEOTIDE SEQUENCE [LARGE SCALE GENOMIC DNA]</scope>
    <source>
        <strain evidence="1 2">CSUR P1491</strain>
    </source>
</reference>
<proteinExistence type="predicted"/>
<dbReference type="RefSeq" id="WP_090607993.1">
    <property type="nucleotide sequence ID" value="NZ_CTEE01000001.1"/>
</dbReference>
<dbReference type="EMBL" id="CTEE01000001">
    <property type="protein sequence ID" value="CQD22760.1"/>
    <property type="molecule type" value="Genomic_DNA"/>
</dbReference>
<dbReference type="STRING" id="141349.BN1232_05729"/>
<name>A0A0E4H560_MYCLN</name>
<protein>
    <submittedName>
        <fullName evidence="1">Uncharacterized protein</fullName>
    </submittedName>
</protein>
<dbReference type="AlphaFoldDB" id="A0A0E4H560"/>
<evidence type="ECO:0000313" key="2">
    <source>
        <dbReference type="Proteomes" id="UP000199251"/>
    </source>
</evidence>
<dbReference type="OrthoDB" id="4750212at2"/>
<dbReference type="Proteomes" id="UP000199251">
    <property type="component" value="Unassembled WGS sequence"/>
</dbReference>
<organism evidence="1 2">
    <name type="scientific">Mycobacterium lentiflavum</name>
    <dbReference type="NCBI Taxonomy" id="141349"/>
    <lineage>
        <taxon>Bacteria</taxon>
        <taxon>Bacillati</taxon>
        <taxon>Actinomycetota</taxon>
        <taxon>Actinomycetes</taxon>
        <taxon>Mycobacteriales</taxon>
        <taxon>Mycobacteriaceae</taxon>
        <taxon>Mycobacterium</taxon>
        <taxon>Mycobacterium simiae complex</taxon>
    </lineage>
</organism>
<gene>
    <name evidence="1" type="ORF">BN1232_05729</name>
</gene>
<accession>A0A0E4H560</accession>